<evidence type="ECO:0000313" key="7">
    <source>
        <dbReference type="Proteomes" id="UP001179600"/>
    </source>
</evidence>
<dbReference type="PROSITE" id="PS51464">
    <property type="entry name" value="SIS"/>
    <property type="match status" value="1"/>
</dbReference>
<dbReference type="GO" id="GO:1901135">
    <property type="term" value="P:carbohydrate derivative metabolic process"/>
    <property type="evidence" value="ECO:0007669"/>
    <property type="project" value="InterPro"/>
</dbReference>
<keyword evidence="2" id="KW-0238">DNA-binding</keyword>
<evidence type="ECO:0000256" key="2">
    <source>
        <dbReference type="ARBA" id="ARBA00023125"/>
    </source>
</evidence>
<organism evidence="6 7">
    <name type="scientific">Vagococcus lutrae</name>
    <dbReference type="NCBI Taxonomy" id="81947"/>
    <lineage>
        <taxon>Bacteria</taxon>
        <taxon>Bacillati</taxon>
        <taxon>Bacillota</taxon>
        <taxon>Bacilli</taxon>
        <taxon>Lactobacillales</taxon>
        <taxon>Enterococcaceae</taxon>
        <taxon>Vagococcus</taxon>
    </lineage>
</organism>
<keyword evidence="3" id="KW-0804">Transcription</keyword>
<name>A0AAE9XF39_9ENTE</name>
<keyword evidence="1" id="KW-0805">Transcription regulation</keyword>
<gene>
    <name evidence="6" type="ORF">PML95_02630</name>
</gene>
<dbReference type="AlphaFoldDB" id="A0AAE9XF39"/>
<dbReference type="GO" id="GO:0003677">
    <property type="term" value="F:DNA binding"/>
    <property type="evidence" value="ECO:0007669"/>
    <property type="project" value="UniProtKB-KW"/>
</dbReference>
<dbReference type="SUPFAM" id="SSF53697">
    <property type="entry name" value="SIS domain"/>
    <property type="match status" value="1"/>
</dbReference>
<dbReference type="PROSITE" id="PS51071">
    <property type="entry name" value="HTH_RPIR"/>
    <property type="match status" value="1"/>
</dbReference>
<dbReference type="Pfam" id="PF01418">
    <property type="entry name" value="HTH_6"/>
    <property type="match status" value="1"/>
</dbReference>
<dbReference type="PANTHER" id="PTHR30514">
    <property type="entry name" value="GLUCOKINASE"/>
    <property type="match status" value="1"/>
</dbReference>
<dbReference type="InterPro" id="IPR035472">
    <property type="entry name" value="RpiR-like_SIS"/>
</dbReference>
<dbReference type="Gene3D" id="3.40.50.10490">
    <property type="entry name" value="Glucose-6-phosphate isomerase like protein, domain 1"/>
    <property type="match status" value="1"/>
</dbReference>
<dbReference type="GO" id="GO:0097367">
    <property type="term" value="F:carbohydrate derivative binding"/>
    <property type="evidence" value="ECO:0007669"/>
    <property type="project" value="InterPro"/>
</dbReference>
<dbReference type="CDD" id="cd05013">
    <property type="entry name" value="SIS_RpiR"/>
    <property type="match status" value="1"/>
</dbReference>
<sequence>MGVNVLIKIKENLELLSKSERKLAEWILQYPKDVIHMTVTGLAKEADSSPATIVRLCHSLGLAGFPDLKLQLSAIPEQVAEDLLTDIVPDESLDQLKKKLRVKLDYAFDETVERLKNKELEQALAWMRETTVFYTYGLGASGLVANDIYQKLSRIGRSVMNEQDHHLLATAMVTQQAPALLFAISNSGEKPEVLKLMEVAKNKGIKVVGLTSRRESTLAKQADVTLLTATGGEAPLRSSATNSLLVQLFAVDILFSAFASQEYEYSLQKLNDSKEVISQYFEKSSRCDS</sequence>
<dbReference type="Proteomes" id="UP001179600">
    <property type="component" value="Chromosome"/>
</dbReference>
<dbReference type="InterPro" id="IPR046348">
    <property type="entry name" value="SIS_dom_sf"/>
</dbReference>
<dbReference type="Gene3D" id="1.10.10.10">
    <property type="entry name" value="Winged helix-like DNA-binding domain superfamily/Winged helix DNA-binding domain"/>
    <property type="match status" value="1"/>
</dbReference>
<dbReference type="EMBL" id="CP116507">
    <property type="protein sequence ID" value="WCG23154.1"/>
    <property type="molecule type" value="Genomic_DNA"/>
</dbReference>
<feature type="domain" description="HTH rpiR-type" evidence="4">
    <location>
        <begin position="3"/>
        <end position="79"/>
    </location>
</feature>
<protein>
    <submittedName>
        <fullName evidence="6">MurR/RpiR family transcriptional regulator</fullName>
    </submittedName>
</protein>
<proteinExistence type="predicted"/>
<dbReference type="InterPro" id="IPR047640">
    <property type="entry name" value="RpiR-like"/>
</dbReference>
<feature type="domain" description="SIS" evidence="5">
    <location>
        <begin position="123"/>
        <end position="264"/>
    </location>
</feature>
<evidence type="ECO:0000259" key="4">
    <source>
        <dbReference type="PROSITE" id="PS51071"/>
    </source>
</evidence>
<dbReference type="InterPro" id="IPR036388">
    <property type="entry name" value="WH-like_DNA-bd_sf"/>
</dbReference>
<dbReference type="GO" id="GO:0003700">
    <property type="term" value="F:DNA-binding transcription factor activity"/>
    <property type="evidence" value="ECO:0007669"/>
    <property type="project" value="InterPro"/>
</dbReference>
<dbReference type="Pfam" id="PF01380">
    <property type="entry name" value="SIS"/>
    <property type="match status" value="1"/>
</dbReference>
<dbReference type="InterPro" id="IPR001347">
    <property type="entry name" value="SIS_dom"/>
</dbReference>
<evidence type="ECO:0000313" key="6">
    <source>
        <dbReference type="EMBL" id="WCG23154.1"/>
    </source>
</evidence>
<reference evidence="6" key="1">
    <citation type="submission" date="2023-01" db="EMBL/GenBank/DDBJ databases">
        <title>Oxazolidinone resistance genes in florfenicol resistant enterococci from beef cattle and veal calves at slaughter.</title>
        <authorList>
            <person name="Biggel M."/>
        </authorList>
    </citation>
    <scope>NUCLEOTIDE SEQUENCE</scope>
    <source>
        <strain evidence="6">K204-1</strain>
    </source>
</reference>
<evidence type="ECO:0000256" key="3">
    <source>
        <dbReference type="ARBA" id="ARBA00023163"/>
    </source>
</evidence>
<accession>A0AAE9XF39</accession>
<dbReference type="InterPro" id="IPR000281">
    <property type="entry name" value="HTH_RpiR"/>
</dbReference>
<dbReference type="InterPro" id="IPR009057">
    <property type="entry name" value="Homeodomain-like_sf"/>
</dbReference>
<dbReference type="SUPFAM" id="SSF46689">
    <property type="entry name" value="Homeodomain-like"/>
    <property type="match status" value="1"/>
</dbReference>
<dbReference type="PANTHER" id="PTHR30514:SF10">
    <property type="entry name" value="MURR_RPIR FAMILY TRANSCRIPTIONAL REGULATOR"/>
    <property type="match status" value="1"/>
</dbReference>
<evidence type="ECO:0000256" key="1">
    <source>
        <dbReference type="ARBA" id="ARBA00023015"/>
    </source>
</evidence>
<evidence type="ECO:0000259" key="5">
    <source>
        <dbReference type="PROSITE" id="PS51464"/>
    </source>
</evidence>